<accession>A0A0U1RGU9</accession>
<dbReference type="Proteomes" id="UP000000626">
    <property type="component" value="Chromosome"/>
</dbReference>
<reference evidence="1 2" key="1">
    <citation type="journal article" date="2000" name="Nature">
        <title>Complete DNA sequence of a serogroup A strain of Neisseria meningitidis Z2491.</title>
        <authorList>
            <person name="Parkhill J."/>
            <person name="Achtman M."/>
            <person name="James K.D."/>
            <person name="Bentley S.D."/>
            <person name="Churcher C."/>
            <person name="Klee S.R."/>
            <person name="Morelli G."/>
            <person name="Basham D."/>
            <person name="Brown D."/>
            <person name="Chillingworth T."/>
            <person name="Davies R.M."/>
            <person name="Davis P."/>
            <person name="Devlin K."/>
            <person name="Feltwell T."/>
            <person name="Hamlin N."/>
            <person name="Holroyd S."/>
            <person name="Jagels K."/>
            <person name="Leather S."/>
            <person name="Moule S."/>
            <person name="Mungall K."/>
            <person name="Quail M.A."/>
            <person name="Rajandream M.A."/>
            <person name="Rutherford K.M."/>
            <person name="Simmonds M."/>
            <person name="Skelton J."/>
            <person name="Whitehead S."/>
            <person name="Spratt B.G."/>
            <person name="Barrell B.G."/>
        </authorList>
    </citation>
    <scope>NUCLEOTIDE SEQUENCE [LARGE SCALE GENOMIC DNA]</scope>
    <source>
        <strain evidence="2">DSM 15465 / Z2491</strain>
    </source>
</reference>
<dbReference type="KEGG" id="nma:NMA0140"/>
<proteinExistence type="predicted"/>
<dbReference type="AlphaFoldDB" id="A0A0U1RGU9"/>
<gene>
    <name evidence="1" type="ordered locus">NMA0140</name>
</gene>
<evidence type="ECO:0000313" key="1">
    <source>
        <dbReference type="EMBL" id="CAM07458.1"/>
    </source>
</evidence>
<dbReference type="EMBL" id="AL157959">
    <property type="protein sequence ID" value="CAM07458.1"/>
    <property type="molecule type" value="Genomic_DNA"/>
</dbReference>
<evidence type="ECO:0000313" key="2">
    <source>
        <dbReference type="Proteomes" id="UP000000626"/>
    </source>
</evidence>
<protein>
    <submittedName>
        <fullName evidence="1">Uncharacterized protein</fullName>
    </submittedName>
</protein>
<dbReference type="Gene3D" id="2.40.160.90">
    <property type="match status" value="1"/>
</dbReference>
<name>A0A0U1RGU9_NEIMA</name>
<dbReference type="HOGENOM" id="CLU_3186266_0_0_4"/>
<dbReference type="EnsemblBacteria" id="CAM07458">
    <property type="protein sequence ID" value="CAM07458"/>
    <property type="gene ID" value="NMA0140"/>
</dbReference>
<organism evidence="1 2">
    <name type="scientific">Neisseria meningitidis serogroup A / serotype 4A (strain DSM 15465 / Z2491)</name>
    <dbReference type="NCBI Taxonomy" id="122587"/>
    <lineage>
        <taxon>Bacteria</taxon>
        <taxon>Pseudomonadati</taxon>
        <taxon>Pseudomonadota</taxon>
        <taxon>Betaproteobacteria</taxon>
        <taxon>Neisseriales</taxon>
        <taxon>Neisseriaceae</taxon>
        <taxon>Neisseria</taxon>
    </lineage>
</organism>
<sequence length="49" mass="5184">MRRVDYSLGIFGPETNEVAGVVGTSGDQNNFAKDVGFGGQKSSVLMFSI</sequence>